<dbReference type="InterPro" id="IPR051714">
    <property type="entry name" value="Znf_CCHC_NABP"/>
</dbReference>
<gene>
    <name evidence="4" type="ORF">SAMD00023353_0401640</name>
</gene>
<feature type="domain" description="CCHC-type" evidence="3">
    <location>
        <begin position="468"/>
        <end position="483"/>
    </location>
</feature>
<evidence type="ECO:0000256" key="1">
    <source>
        <dbReference type="PROSITE-ProRule" id="PRU00047"/>
    </source>
</evidence>
<feature type="region of interest" description="Disordered" evidence="2">
    <location>
        <begin position="482"/>
        <end position="517"/>
    </location>
</feature>
<evidence type="ECO:0000313" key="5">
    <source>
        <dbReference type="Proteomes" id="UP000054516"/>
    </source>
</evidence>
<dbReference type="GO" id="GO:0008270">
    <property type="term" value="F:zinc ion binding"/>
    <property type="evidence" value="ECO:0007669"/>
    <property type="project" value="UniProtKB-KW"/>
</dbReference>
<name>A0A1S7UJG6_ROSNE</name>
<dbReference type="OMA" id="RVRDCPE"/>
<feature type="domain" description="CCHC-type" evidence="3">
    <location>
        <begin position="398"/>
        <end position="412"/>
    </location>
</feature>
<feature type="domain" description="CCHC-type" evidence="3">
    <location>
        <begin position="86"/>
        <end position="101"/>
    </location>
</feature>
<dbReference type="OrthoDB" id="8026949at2759"/>
<reference evidence="4" key="1">
    <citation type="submission" date="2016-03" db="EMBL/GenBank/DDBJ databases">
        <title>Draft genome sequence of Rosellinia necatrix.</title>
        <authorList>
            <person name="Kanematsu S."/>
        </authorList>
    </citation>
    <scope>NUCLEOTIDE SEQUENCE [LARGE SCALE GENOMIC DNA]</scope>
    <source>
        <strain evidence="4">W97</strain>
    </source>
</reference>
<feature type="domain" description="CCHC-type" evidence="3">
    <location>
        <begin position="301"/>
        <end position="317"/>
    </location>
</feature>
<feature type="domain" description="CCHC-type" evidence="3">
    <location>
        <begin position="352"/>
        <end position="367"/>
    </location>
</feature>
<dbReference type="Gene3D" id="4.10.60.10">
    <property type="entry name" value="Zinc finger, CCHC-type"/>
    <property type="match status" value="6"/>
</dbReference>
<feature type="compositionally biased region" description="Gly residues" evidence="2">
    <location>
        <begin position="505"/>
        <end position="517"/>
    </location>
</feature>
<feature type="domain" description="CCHC-type" evidence="3">
    <location>
        <begin position="377"/>
        <end position="392"/>
    </location>
</feature>
<evidence type="ECO:0000256" key="2">
    <source>
        <dbReference type="SAM" id="MobiDB-lite"/>
    </source>
</evidence>
<feature type="domain" description="CCHC-type" evidence="3">
    <location>
        <begin position="329"/>
        <end position="344"/>
    </location>
</feature>
<proteinExistence type="predicted"/>
<accession>A0A1S7UJG6</accession>
<dbReference type="EMBL" id="DF977449">
    <property type="protein sequence ID" value="GAP83159.2"/>
    <property type="molecule type" value="Genomic_DNA"/>
</dbReference>
<dbReference type="SMART" id="SM00343">
    <property type="entry name" value="ZnF_C2HC"/>
    <property type="match status" value="12"/>
</dbReference>
<dbReference type="Pfam" id="PF00098">
    <property type="entry name" value="zf-CCHC"/>
    <property type="match status" value="10"/>
</dbReference>
<keyword evidence="5" id="KW-1185">Reference proteome</keyword>
<feature type="compositionally biased region" description="Low complexity" evidence="2">
    <location>
        <begin position="489"/>
        <end position="504"/>
    </location>
</feature>
<dbReference type="SUPFAM" id="SSF57756">
    <property type="entry name" value="Retrovirus zinc finger-like domains"/>
    <property type="match status" value="6"/>
</dbReference>
<sequence length="517" mass="56791">MTEDSLVQPPSTAPPNMSGWEWDSAPTSNPGADQWNDAPADGPQGYNDGENYGGPASTFDEGGMNGFDAPAVGDDIGGRSGGGNGCFNCGQEGHNKADCPNPRILKCRHCNEEGHMIRDCPTAPPREFTGECRHCRQEGHMVKDCPEKPAEVCKNCQQEGHMIAECKNPRKVDRSHVAELDAEVAWNNITTAADKRNVDDVKNAIQQYAKACPDTTYRDLEIAFRTQNIGVYLIAMENPCLISTFTHMDLQGNLDKKYKINYRFGPNPVRPRERGLWPSDAVDNLARLDDAGEPVGRGLSKCSNCNELGHISKNCPQEKMEKERVVIMCFNCTQPGHRMRDCRQKRVDKFACKNCGQGGHKAADCPEPRVAGPDVECRKCGEMGHFSRHCPQGGGGGRCYNCGKEGHSSRDCMEPKKIICRNCNQEGHKSNECPEPKDMSKIQCRNCDEYGHESRGCPKPRDYSRVQCQNCGENGHTKVRCKKQTVPPDNFDNDNGGNDNTGNAGDDGGWGTGGGGW</sequence>
<keyword evidence="1" id="KW-0862">Zinc</keyword>
<dbReference type="PROSITE" id="PS50158">
    <property type="entry name" value="ZF_CCHC"/>
    <property type="match status" value="11"/>
</dbReference>
<feature type="domain" description="CCHC-type" evidence="3">
    <location>
        <begin position="444"/>
        <end position="459"/>
    </location>
</feature>
<protein>
    <submittedName>
        <fullName evidence="4">Putative zinc knuckle transcription factor protein</fullName>
    </submittedName>
</protein>
<dbReference type="AlphaFoldDB" id="A0A1S7UJG6"/>
<dbReference type="STRING" id="77044.A0A1S7UJG6"/>
<feature type="domain" description="CCHC-type" evidence="3">
    <location>
        <begin position="106"/>
        <end position="121"/>
    </location>
</feature>
<evidence type="ECO:0000259" key="3">
    <source>
        <dbReference type="PROSITE" id="PS50158"/>
    </source>
</evidence>
<dbReference type="Proteomes" id="UP000054516">
    <property type="component" value="Unassembled WGS sequence"/>
</dbReference>
<feature type="region of interest" description="Disordered" evidence="2">
    <location>
        <begin position="1"/>
        <end position="76"/>
    </location>
</feature>
<feature type="domain" description="CCHC-type" evidence="3">
    <location>
        <begin position="132"/>
        <end position="147"/>
    </location>
</feature>
<dbReference type="InterPro" id="IPR001878">
    <property type="entry name" value="Znf_CCHC"/>
</dbReference>
<dbReference type="InterPro" id="IPR036875">
    <property type="entry name" value="Znf_CCHC_sf"/>
</dbReference>
<evidence type="ECO:0000313" key="4">
    <source>
        <dbReference type="EMBL" id="GAP83159.2"/>
    </source>
</evidence>
<dbReference type="PANTHER" id="PTHR23002">
    <property type="entry name" value="ZINC FINGER CCHC DOMAIN CONTAINING PROTEIN"/>
    <property type="match status" value="1"/>
</dbReference>
<feature type="domain" description="CCHC-type" evidence="3">
    <location>
        <begin position="420"/>
        <end position="435"/>
    </location>
</feature>
<organism evidence="4">
    <name type="scientific">Rosellinia necatrix</name>
    <name type="common">White root-rot fungus</name>
    <dbReference type="NCBI Taxonomy" id="77044"/>
    <lineage>
        <taxon>Eukaryota</taxon>
        <taxon>Fungi</taxon>
        <taxon>Dikarya</taxon>
        <taxon>Ascomycota</taxon>
        <taxon>Pezizomycotina</taxon>
        <taxon>Sordariomycetes</taxon>
        <taxon>Xylariomycetidae</taxon>
        <taxon>Xylariales</taxon>
        <taxon>Xylariaceae</taxon>
        <taxon>Rosellinia</taxon>
    </lineage>
</organism>
<keyword evidence="1" id="KW-0863">Zinc-finger</keyword>
<keyword evidence="1" id="KW-0479">Metal-binding</keyword>
<dbReference type="GO" id="GO:0003676">
    <property type="term" value="F:nucleic acid binding"/>
    <property type="evidence" value="ECO:0007669"/>
    <property type="project" value="InterPro"/>
</dbReference>